<evidence type="ECO:0000313" key="4">
    <source>
        <dbReference type="EMBL" id="BDZ46774.1"/>
    </source>
</evidence>
<dbReference type="PRINTS" id="PR00081">
    <property type="entry name" value="GDHRDH"/>
</dbReference>
<dbReference type="PROSITE" id="PS00061">
    <property type="entry name" value="ADH_SHORT"/>
    <property type="match status" value="1"/>
</dbReference>
<dbReference type="Proteomes" id="UP001321498">
    <property type="component" value="Chromosome"/>
</dbReference>
<dbReference type="Gene3D" id="3.40.50.720">
    <property type="entry name" value="NAD(P)-binding Rossmann-like Domain"/>
    <property type="match status" value="1"/>
</dbReference>
<dbReference type="SUPFAM" id="SSF51735">
    <property type="entry name" value="NAD(P)-binding Rossmann-fold domains"/>
    <property type="match status" value="1"/>
</dbReference>
<sequence>MRLVLAARSTASLETVAEECRAKGAQALVVPTDVSVDEQVVALRDAAVERYGRIDVWVGAASVFSYGAFEDTPAEVFRHQIEANLMGQVSSARAVLPVFRSQGSGVLVFVASIYSRVTSPYASGYVTSKFGLLGFAESLGQELKGSGISVCSVLPATIDTPIYQHAANFTGQRIHPIPPIVGPDRVARAIVRVSSSPRRSVVVGRTQASLIALHELLPAVYHRTVRPAMHLVAMRKGEVEPNPGNVFEPGTATNAVTGGWRWPAAVRLAPFAVLAAVAGAALRRRR</sequence>
<evidence type="ECO:0000256" key="2">
    <source>
        <dbReference type="ARBA" id="ARBA00023002"/>
    </source>
</evidence>
<organism evidence="4 5">
    <name type="scientific">Naasia aerilata</name>
    <dbReference type="NCBI Taxonomy" id="1162966"/>
    <lineage>
        <taxon>Bacteria</taxon>
        <taxon>Bacillati</taxon>
        <taxon>Actinomycetota</taxon>
        <taxon>Actinomycetes</taxon>
        <taxon>Micrococcales</taxon>
        <taxon>Microbacteriaceae</taxon>
        <taxon>Naasia</taxon>
    </lineage>
</organism>
<dbReference type="PANTHER" id="PTHR44196:SF1">
    <property type="entry name" value="DEHYDROGENASE_REDUCTASE SDR FAMILY MEMBER 7B"/>
    <property type="match status" value="1"/>
</dbReference>
<dbReference type="InterPro" id="IPR020904">
    <property type="entry name" value="Sc_DH/Rdtase_CS"/>
</dbReference>
<dbReference type="RefSeq" id="WP_286276775.1">
    <property type="nucleotide sequence ID" value="NZ_AP027731.1"/>
</dbReference>
<dbReference type="InterPro" id="IPR036291">
    <property type="entry name" value="NAD(P)-bd_dom_sf"/>
</dbReference>
<reference evidence="5" key="1">
    <citation type="journal article" date="2019" name="Int. J. Syst. Evol. Microbiol.">
        <title>The Global Catalogue of Microorganisms (GCM) 10K type strain sequencing project: providing services to taxonomists for standard genome sequencing and annotation.</title>
        <authorList>
            <consortium name="The Broad Institute Genomics Platform"/>
            <consortium name="The Broad Institute Genome Sequencing Center for Infectious Disease"/>
            <person name="Wu L."/>
            <person name="Ma J."/>
        </authorList>
    </citation>
    <scope>NUCLEOTIDE SEQUENCE [LARGE SCALE GENOMIC DNA]</scope>
    <source>
        <strain evidence="5">NBRC 108725</strain>
    </source>
</reference>
<keyword evidence="5" id="KW-1185">Reference proteome</keyword>
<proteinExistence type="inferred from homology"/>
<dbReference type="InterPro" id="IPR002347">
    <property type="entry name" value="SDR_fam"/>
</dbReference>
<dbReference type="Pfam" id="PF00106">
    <property type="entry name" value="adh_short"/>
    <property type="match status" value="1"/>
</dbReference>
<protein>
    <submittedName>
        <fullName evidence="4">Short-chain dehydrogenase</fullName>
    </submittedName>
</protein>
<evidence type="ECO:0000256" key="3">
    <source>
        <dbReference type="RuleBase" id="RU000363"/>
    </source>
</evidence>
<name>A0ABN6XP48_9MICO</name>
<dbReference type="PANTHER" id="PTHR44196">
    <property type="entry name" value="DEHYDROGENASE/REDUCTASE SDR FAMILY MEMBER 7B"/>
    <property type="match status" value="1"/>
</dbReference>
<comment type="similarity">
    <text evidence="1 3">Belongs to the short-chain dehydrogenases/reductases (SDR) family.</text>
</comment>
<keyword evidence="2" id="KW-0560">Oxidoreductase</keyword>
<evidence type="ECO:0000256" key="1">
    <source>
        <dbReference type="ARBA" id="ARBA00006484"/>
    </source>
</evidence>
<evidence type="ECO:0000313" key="5">
    <source>
        <dbReference type="Proteomes" id="UP001321498"/>
    </source>
</evidence>
<dbReference type="EMBL" id="AP027731">
    <property type="protein sequence ID" value="BDZ46774.1"/>
    <property type="molecule type" value="Genomic_DNA"/>
</dbReference>
<dbReference type="PRINTS" id="PR00080">
    <property type="entry name" value="SDRFAMILY"/>
</dbReference>
<gene>
    <name evidence="4" type="ORF">GCM10025866_26830</name>
</gene>
<accession>A0ABN6XP48</accession>